<feature type="compositionally biased region" description="Basic and acidic residues" evidence="1">
    <location>
        <begin position="361"/>
        <end position="380"/>
    </location>
</feature>
<protein>
    <submittedName>
        <fullName evidence="3">Uncharacterized protein</fullName>
    </submittedName>
</protein>
<feature type="region of interest" description="Disordered" evidence="1">
    <location>
        <begin position="243"/>
        <end position="266"/>
    </location>
</feature>
<feature type="non-terminal residue" evidence="3">
    <location>
        <position position="380"/>
    </location>
</feature>
<evidence type="ECO:0000256" key="2">
    <source>
        <dbReference type="SAM" id="Phobius"/>
    </source>
</evidence>
<organism evidence="3 4">
    <name type="scientific">Catenaria anguillulae PL171</name>
    <dbReference type="NCBI Taxonomy" id="765915"/>
    <lineage>
        <taxon>Eukaryota</taxon>
        <taxon>Fungi</taxon>
        <taxon>Fungi incertae sedis</taxon>
        <taxon>Blastocladiomycota</taxon>
        <taxon>Blastocladiomycetes</taxon>
        <taxon>Blastocladiales</taxon>
        <taxon>Catenariaceae</taxon>
        <taxon>Catenaria</taxon>
    </lineage>
</organism>
<keyword evidence="4" id="KW-1185">Reference proteome</keyword>
<name>A0A1Y2HNX1_9FUNG</name>
<feature type="region of interest" description="Disordered" evidence="1">
    <location>
        <begin position="30"/>
        <end position="161"/>
    </location>
</feature>
<feature type="region of interest" description="Disordered" evidence="1">
    <location>
        <begin position="360"/>
        <end position="380"/>
    </location>
</feature>
<feature type="compositionally biased region" description="Basic residues" evidence="1">
    <location>
        <begin position="250"/>
        <end position="259"/>
    </location>
</feature>
<evidence type="ECO:0000313" key="3">
    <source>
        <dbReference type="EMBL" id="ORZ36270.1"/>
    </source>
</evidence>
<feature type="compositionally biased region" description="Low complexity" evidence="1">
    <location>
        <begin position="98"/>
        <end position="118"/>
    </location>
</feature>
<proteinExistence type="predicted"/>
<feature type="compositionally biased region" description="Low complexity" evidence="1">
    <location>
        <begin position="147"/>
        <end position="161"/>
    </location>
</feature>
<keyword evidence="2" id="KW-0812">Transmembrane</keyword>
<keyword evidence="2" id="KW-1133">Transmembrane helix</keyword>
<keyword evidence="2" id="KW-0472">Membrane</keyword>
<dbReference type="SUPFAM" id="SSF81321">
    <property type="entry name" value="Family A G protein-coupled receptor-like"/>
    <property type="match status" value="1"/>
</dbReference>
<dbReference type="Proteomes" id="UP000193411">
    <property type="component" value="Unassembled WGS sequence"/>
</dbReference>
<comment type="caution">
    <text evidence="3">The sequence shown here is derived from an EMBL/GenBank/DDBJ whole genome shotgun (WGS) entry which is preliminary data.</text>
</comment>
<accession>A0A1Y2HNX1</accession>
<feature type="transmembrane region" description="Helical" evidence="2">
    <location>
        <begin position="283"/>
        <end position="305"/>
    </location>
</feature>
<dbReference type="EMBL" id="MCFL01000018">
    <property type="protein sequence ID" value="ORZ36270.1"/>
    <property type="molecule type" value="Genomic_DNA"/>
</dbReference>
<feature type="compositionally biased region" description="Basic and acidic residues" evidence="1">
    <location>
        <begin position="70"/>
        <end position="97"/>
    </location>
</feature>
<evidence type="ECO:0000313" key="4">
    <source>
        <dbReference type="Proteomes" id="UP000193411"/>
    </source>
</evidence>
<dbReference type="AlphaFoldDB" id="A0A1Y2HNX1"/>
<sequence>MSGSVGESLGSSQLGSAEDAIVSVSLVESNPGRDQVSVGRTAHASSSPLAAIDESRALPQVPIIKTGARRISDNKHPSTKSSDKQPSRRITNADERPSGSAAPSPTSPITASATPRSSHVSVAMQVVRNATISRTLRTRPNERAPPDDASPSTPATAATSTDQWLHSVNPAALFGASAAVADSIVATGPVQSQTQLEAGAPSEEATIRSMDMGSSQSNPSPNRINFVPPVPIRISGEVSRKVSVDSSFKRQGKRSKHGGTNHGSASGRRGFVKVEMVLVRRGLFIFVLFVSTWMLMVLKILLLYLTKRRASAEYDTAVSFTLWLAPLAEPIIIMYYDKKWRRAVISLLQLVAPCRRFQSSRRSDSQRATQDKRRRQEGSV</sequence>
<gene>
    <name evidence="3" type="ORF">BCR44DRAFT_1433117</name>
</gene>
<reference evidence="3 4" key="1">
    <citation type="submission" date="2016-07" db="EMBL/GenBank/DDBJ databases">
        <title>Pervasive Adenine N6-methylation of Active Genes in Fungi.</title>
        <authorList>
            <consortium name="DOE Joint Genome Institute"/>
            <person name="Mondo S.J."/>
            <person name="Dannebaum R.O."/>
            <person name="Kuo R.C."/>
            <person name="Labutti K."/>
            <person name="Haridas S."/>
            <person name="Kuo A."/>
            <person name="Salamov A."/>
            <person name="Ahrendt S.R."/>
            <person name="Lipzen A."/>
            <person name="Sullivan W."/>
            <person name="Andreopoulos W.B."/>
            <person name="Clum A."/>
            <person name="Lindquist E."/>
            <person name="Daum C."/>
            <person name="Ramamoorthy G.K."/>
            <person name="Gryganskyi A."/>
            <person name="Culley D."/>
            <person name="Magnuson J.K."/>
            <person name="James T.Y."/>
            <person name="O'Malley M.A."/>
            <person name="Stajich J.E."/>
            <person name="Spatafora J.W."/>
            <person name="Visel A."/>
            <person name="Grigoriev I.V."/>
        </authorList>
    </citation>
    <scope>NUCLEOTIDE SEQUENCE [LARGE SCALE GENOMIC DNA]</scope>
    <source>
        <strain evidence="3 4">PL171</strain>
    </source>
</reference>
<evidence type="ECO:0000256" key="1">
    <source>
        <dbReference type="SAM" id="MobiDB-lite"/>
    </source>
</evidence>